<feature type="compositionally biased region" description="Basic and acidic residues" evidence="1">
    <location>
        <begin position="329"/>
        <end position="347"/>
    </location>
</feature>
<feature type="compositionally biased region" description="Pro residues" evidence="1">
    <location>
        <begin position="399"/>
        <end position="419"/>
    </location>
</feature>
<dbReference type="PANTHER" id="PTHR42354">
    <property type="entry name" value="C2H2-TYPE DOMAIN-CONTAINING PROTEIN"/>
    <property type="match status" value="1"/>
</dbReference>
<protein>
    <submittedName>
        <fullName evidence="2">Uncharacterized protein</fullName>
    </submittedName>
</protein>
<feature type="compositionally biased region" description="Low complexity" evidence="1">
    <location>
        <begin position="352"/>
        <end position="363"/>
    </location>
</feature>
<organism evidence="2 3">
    <name type="scientific">Curvularia clavata</name>
    <dbReference type="NCBI Taxonomy" id="95742"/>
    <lineage>
        <taxon>Eukaryota</taxon>
        <taxon>Fungi</taxon>
        <taxon>Dikarya</taxon>
        <taxon>Ascomycota</taxon>
        <taxon>Pezizomycotina</taxon>
        <taxon>Dothideomycetes</taxon>
        <taxon>Pleosporomycetidae</taxon>
        <taxon>Pleosporales</taxon>
        <taxon>Pleosporineae</taxon>
        <taxon>Pleosporaceae</taxon>
        <taxon>Curvularia</taxon>
    </lineage>
</organism>
<dbReference type="AlphaFoldDB" id="A0A9Q8Z073"/>
<sequence>MAVKLDSAGARATPKAVEAEVSTCVAAIIEAFTNGLNIFKRLRERRKKRRSSSRRDSDTSDASSVAEHQLSKSLRRGPSEVADKYAECYNSGMGPRFAKGDTIAYTALAETLIKLNTGLVAIIASFLNHEHKNGKSQLDLDYKSLTHLSDASRREALVTLSELYQRLSHSQAQLHKMAAPACLRCGSSKHHDCSSRSASPEKERKKRSTSSSTRQRSLGPVVTRRPLKNGSSNHPQLVVVRPKMTRKSASSSNSSSAVKSTSSSSRTTSPTASPQPRKLQMASPELKKLPPAPVLPLYVPVDPLELQSTGVIKGTLGGGAPKTSSRVKQRVDSFQDPREPWPLEHLPHTITKSPSPKPVQVAKPAPPPKPSPTPKHIHEPTPKLPTFFTTPRRSSTPTPSAPPKPPVPSKPEYLSPPPLLDHAPATIHFRRRMEKATPSSYTFASDSTKMGEIPQRKWTSPFDFEKAERLNAEAALNGYPNPLPSADKAEKRKKRFGFMRRGDA</sequence>
<dbReference type="VEuPathDB" id="FungiDB:yc1106_00608"/>
<dbReference type="PANTHER" id="PTHR42354:SF1">
    <property type="entry name" value="C2H2-TYPE DOMAIN-CONTAINING PROTEIN"/>
    <property type="match status" value="1"/>
</dbReference>
<feature type="compositionally biased region" description="Low complexity" evidence="1">
    <location>
        <begin position="384"/>
        <end position="398"/>
    </location>
</feature>
<name>A0A9Q8Z073_CURCL</name>
<feature type="region of interest" description="Disordered" evidence="1">
    <location>
        <begin position="189"/>
        <end position="280"/>
    </location>
</feature>
<feature type="compositionally biased region" description="Basic and acidic residues" evidence="1">
    <location>
        <begin position="189"/>
        <end position="203"/>
    </location>
</feature>
<feature type="compositionally biased region" description="Polar residues" evidence="1">
    <location>
        <begin position="437"/>
        <end position="448"/>
    </location>
</feature>
<evidence type="ECO:0000256" key="1">
    <source>
        <dbReference type="SAM" id="MobiDB-lite"/>
    </source>
</evidence>
<dbReference type="EMBL" id="CP089274">
    <property type="protein sequence ID" value="USP73334.1"/>
    <property type="molecule type" value="Genomic_DNA"/>
</dbReference>
<evidence type="ECO:0000313" key="2">
    <source>
        <dbReference type="EMBL" id="USP73334.1"/>
    </source>
</evidence>
<feature type="region of interest" description="Disordered" evidence="1">
    <location>
        <begin position="44"/>
        <end position="78"/>
    </location>
</feature>
<reference evidence="2" key="1">
    <citation type="submission" date="2021-12" db="EMBL/GenBank/DDBJ databases">
        <title>Curvularia clavata genome.</title>
        <authorList>
            <person name="Cao Y."/>
        </authorList>
    </citation>
    <scope>NUCLEOTIDE SEQUENCE</scope>
    <source>
        <strain evidence="2">Yc1106</strain>
    </source>
</reference>
<keyword evidence="3" id="KW-1185">Reference proteome</keyword>
<accession>A0A9Q8Z073</accession>
<dbReference type="Proteomes" id="UP001056012">
    <property type="component" value="Chromosome 1"/>
</dbReference>
<feature type="region of interest" description="Disordered" evidence="1">
    <location>
        <begin position="475"/>
        <end position="504"/>
    </location>
</feature>
<proteinExistence type="predicted"/>
<feature type="region of interest" description="Disordered" evidence="1">
    <location>
        <begin position="311"/>
        <end position="456"/>
    </location>
</feature>
<evidence type="ECO:0000313" key="3">
    <source>
        <dbReference type="Proteomes" id="UP001056012"/>
    </source>
</evidence>
<feature type="compositionally biased region" description="Low complexity" evidence="1">
    <location>
        <begin position="248"/>
        <end position="272"/>
    </location>
</feature>
<feature type="compositionally biased region" description="Pro residues" evidence="1">
    <location>
        <begin position="364"/>
        <end position="373"/>
    </location>
</feature>
<dbReference type="OrthoDB" id="5226911at2759"/>
<gene>
    <name evidence="2" type="ORF">yc1106_00608</name>
</gene>